<dbReference type="InterPro" id="IPR023795">
    <property type="entry name" value="Serpin_CS"/>
</dbReference>
<reference evidence="3" key="1">
    <citation type="journal article" date="2019" name="Int. J. Syst. Evol. Microbiol.">
        <title>The Global Catalogue of Microorganisms (GCM) 10K type strain sequencing project: providing services to taxonomists for standard genome sequencing and annotation.</title>
        <authorList>
            <consortium name="The Broad Institute Genomics Platform"/>
            <consortium name="The Broad Institute Genome Sequencing Center for Infectious Disease"/>
            <person name="Wu L."/>
            <person name="Ma J."/>
        </authorList>
    </citation>
    <scope>NUCLEOTIDE SEQUENCE [LARGE SCALE GENOMIC DNA]</scope>
    <source>
        <strain evidence="3">CCUG 50349</strain>
    </source>
</reference>
<dbReference type="SUPFAM" id="SSF56574">
    <property type="entry name" value="Serpins"/>
    <property type="match status" value="1"/>
</dbReference>
<proteinExistence type="predicted"/>
<dbReference type="PROSITE" id="PS00284">
    <property type="entry name" value="SERPIN"/>
    <property type="match status" value="1"/>
</dbReference>
<dbReference type="InterPro" id="IPR042178">
    <property type="entry name" value="Serpin_sf_1"/>
</dbReference>
<organism evidence="2 3">
    <name type="scientific">Flavobacterium ponti</name>
    <dbReference type="NCBI Taxonomy" id="665133"/>
    <lineage>
        <taxon>Bacteria</taxon>
        <taxon>Pseudomonadati</taxon>
        <taxon>Bacteroidota</taxon>
        <taxon>Flavobacteriia</taxon>
        <taxon>Flavobacteriales</taxon>
        <taxon>Flavobacteriaceae</taxon>
        <taxon>Flavobacterium</taxon>
    </lineage>
</organism>
<dbReference type="InterPro" id="IPR036186">
    <property type="entry name" value="Serpin_sf"/>
</dbReference>
<feature type="domain" description="Serpin" evidence="1">
    <location>
        <begin position="26"/>
        <end position="195"/>
    </location>
</feature>
<evidence type="ECO:0000313" key="2">
    <source>
        <dbReference type="EMBL" id="MFC4738595.1"/>
    </source>
</evidence>
<dbReference type="RefSeq" id="WP_379737618.1">
    <property type="nucleotide sequence ID" value="NZ_JBHSGW010000001.1"/>
</dbReference>
<protein>
    <submittedName>
        <fullName evidence="2">Serpin family protein</fullName>
    </submittedName>
</protein>
<gene>
    <name evidence="2" type="ORF">ACFO3U_01165</name>
</gene>
<name>A0ABV9P0X4_9FLAO</name>
<evidence type="ECO:0000313" key="3">
    <source>
        <dbReference type="Proteomes" id="UP001595885"/>
    </source>
</evidence>
<evidence type="ECO:0000259" key="1">
    <source>
        <dbReference type="Pfam" id="PF00079"/>
    </source>
</evidence>
<keyword evidence="3" id="KW-1185">Reference proteome</keyword>
<dbReference type="Pfam" id="PF00079">
    <property type="entry name" value="Serpin"/>
    <property type="match status" value="1"/>
</dbReference>
<comment type="caution">
    <text evidence="2">The sequence shown here is derived from an EMBL/GenBank/DDBJ whole genome shotgun (WGS) entry which is preliminary data.</text>
</comment>
<accession>A0ABV9P0X4</accession>
<dbReference type="EMBL" id="JBHSGW010000001">
    <property type="protein sequence ID" value="MFC4738595.1"/>
    <property type="molecule type" value="Genomic_DNA"/>
</dbReference>
<dbReference type="Gene3D" id="3.30.497.10">
    <property type="entry name" value="Antithrombin, subunit I, domain 2"/>
    <property type="match status" value="1"/>
</dbReference>
<dbReference type="Proteomes" id="UP001595885">
    <property type="component" value="Unassembled WGS sequence"/>
</dbReference>
<sequence length="207" mass="24492">MNSYEKKLTFDKTPVKSFGLSGYDEFEMINSVKIIYYKNDENFIIKLLPKDENHEIILFKKEEKFASFFEMIQEIDNLTDLANIQKQNVKLYWKFQFREEDKLIIPKINFNIKTNFPKLEGNIYNGFDSQYTIESIIQRTAFILDESGAEIESEVEVAVEAAEEIIEEKPKPKQLIFDKPFLILLKRKDSKNPYFGLWTVNSELMIK</sequence>
<dbReference type="InterPro" id="IPR023796">
    <property type="entry name" value="Serpin_dom"/>
</dbReference>